<dbReference type="InterPro" id="IPR000847">
    <property type="entry name" value="LysR_HTH_N"/>
</dbReference>
<protein>
    <submittedName>
        <fullName evidence="6">HTH-type transcriptional regulator BenM</fullName>
    </submittedName>
</protein>
<dbReference type="RefSeq" id="WP_175103509.1">
    <property type="nucleotide sequence ID" value="NZ_CADIKM010000003.1"/>
</dbReference>
<dbReference type="InterPro" id="IPR036388">
    <property type="entry name" value="WH-like_DNA-bd_sf"/>
</dbReference>
<dbReference type="Pfam" id="PF03466">
    <property type="entry name" value="LysR_substrate"/>
    <property type="match status" value="1"/>
</dbReference>
<dbReference type="GO" id="GO:0000976">
    <property type="term" value="F:transcription cis-regulatory region binding"/>
    <property type="evidence" value="ECO:0007669"/>
    <property type="project" value="TreeGrafter"/>
</dbReference>
<evidence type="ECO:0000259" key="5">
    <source>
        <dbReference type="PROSITE" id="PS50931"/>
    </source>
</evidence>
<dbReference type="PANTHER" id="PTHR30126:SF98">
    <property type="entry name" value="HTH-TYPE TRANSCRIPTIONAL ACTIVATOR BAUR"/>
    <property type="match status" value="1"/>
</dbReference>
<accession>A0A6S7AZ59</accession>
<dbReference type="PROSITE" id="PS50931">
    <property type="entry name" value="HTH_LYSR"/>
    <property type="match status" value="1"/>
</dbReference>
<keyword evidence="2" id="KW-0805">Transcription regulation</keyword>
<dbReference type="InterPro" id="IPR036390">
    <property type="entry name" value="WH_DNA-bd_sf"/>
</dbReference>
<proteinExistence type="inferred from homology"/>
<feature type="domain" description="HTH lysR-type" evidence="5">
    <location>
        <begin position="8"/>
        <end position="65"/>
    </location>
</feature>
<dbReference type="InterPro" id="IPR005119">
    <property type="entry name" value="LysR_subst-bd"/>
</dbReference>
<dbReference type="AlphaFoldDB" id="A0A6S7AZ59"/>
<reference evidence="6 7" key="1">
    <citation type="submission" date="2020-04" db="EMBL/GenBank/DDBJ databases">
        <authorList>
            <person name="De Canck E."/>
        </authorList>
    </citation>
    <scope>NUCLEOTIDE SEQUENCE [LARGE SCALE GENOMIC DNA]</scope>
    <source>
        <strain evidence="6 7">LMG 28138</strain>
    </source>
</reference>
<keyword evidence="3" id="KW-0238">DNA-binding</keyword>
<name>A0A6S7AZ59_9BURK</name>
<evidence type="ECO:0000256" key="2">
    <source>
        <dbReference type="ARBA" id="ARBA00023015"/>
    </source>
</evidence>
<gene>
    <name evidence="6" type="primary">benM</name>
    <name evidence="6" type="ORF">LMG28138_00979</name>
</gene>
<dbReference type="Gene3D" id="3.40.190.10">
    <property type="entry name" value="Periplasmic binding protein-like II"/>
    <property type="match status" value="2"/>
</dbReference>
<evidence type="ECO:0000313" key="6">
    <source>
        <dbReference type="EMBL" id="CAB3780149.1"/>
    </source>
</evidence>
<evidence type="ECO:0000313" key="7">
    <source>
        <dbReference type="Proteomes" id="UP000494115"/>
    </source>
</evidence>
<dbReference type="SUPFAM" id="SSF53850">
    <property type="entry name" value="Periplasmic binding protein-like II"/>
    <property type="match status" value="1"/>
</dbReference>
<keyword evidence="4" id="KW-0804">Transcription</keyword>
<organism evidence="6 7">
    <name type="scientific">Pararobbsia alpina</name>
    <dbReference type="NCBI Taxonomy" id="621374"/>
    <lineage>
        <taxon>Bacteria</taxon>
        <taxon>Pseudomonadati</taxon>
        <taxon>Pseudomonadota</taxon>
        <taxon>Betaproteobacteria</taxon>
        <taxon>Burkholderiales</taxon>
        <taxon>Burkholderiaceae</taxon>
        <taxon>Pararobbsia</taxon>
    </lineage>
</organism>
<evidence type="ECO:0000256" key="3">
    <source>
        <dbReference type="ARBA" id="ARBA00023125"/>
    </source>
</evidence>
<sequence>MIGNLSDLDLKSLRIFCTIVEAGGFTSAQTILNMGLPRLSVTVRDLEVRLGTKLCHRGRQGFQVTEEGLAVYEAARVLFSDVGRFLGSVSALSGQPTTHIAIGLVDGLLSFPGSPTIAALKQFRQVSGSTHLTVHVMRPDELEKAVLDERLALAVGAFHHRLSGLVYTPVFSEEQSLYCGGGHPLSSATGVGLMESIGEADYVERGYMLESQKPHQVNLKRAATAYTMEAILTMLLTGTYIGYLPTHFARRWVEDGTLFALSPAAFSYSSLFSVVTRQGKEPDATTKVLLDSLSAHAHD</sequence>
<dbReference type="SUPFAM" id="SSF46785">
    <property type="entry name" value="Winged helix' DNA-binding domain"/>
    <property type="match status" value="1"/>
</dbReference>
<dbReference type="Proteomes" id="UP000494115">
    <property type="component" value="Unassembled WGS sequence"/>
</dbReference>
<dbReference type="Gene3D" id="1.10.10.10">
    <property type="entry name" value="Winged helix-like DNA-binding domain superfamily/Winged helix DNA-binding domain"/>
    <property type="match status" value="1"/>
</dbReference>
<dbReference type="CDD" id="cd05466">
    <property type="entry name" value="PBP2_LTTR_substrate"/>
    <property type="match status" value="1"/>
</dbReference>
<dbReference type="GO" id="GO:0003700">
    <property type="term" value="F:DNA-binding transcription factor activity"/>
    <property type="evidence" value="ECO:0007669"/>
    <property type="project" value="InterPro"/>
</dbReference>
<comment type="similarity">
    <text evidence="1">Belongs to the LysR transcriptional regulatory family.</text>
</comment>
<evidence type="ECO:0000256" key="4">
    <source>
        <dbReference type="ARBA" id="ARBA00023163"/>
    </source>
</evidence>
<dbReference type="EMBL" id="CADIKM010000003">
    <property type="protein sequence ID" value="CAB3780149.1"/>
    <property type="molecule type" value="Genomic_DNA"/>
</dbReference>
<keyword evidence="7" id="KW-1185">Reference proteome</keyword>
<evidence type="ECO:0000256" key="1">
    <source>
        <dbReference type="ARBA" id="ARBA00009437"/>
    </source>
</evidence>
<dbReference type="PANTHER" id="PTHR30126">
    <property type="entry name" value="HTH-TYPE TRANSCRIPTIONAL REGULATOR"/>
    <property type="match status" value="1"/>
</dbReference>
<dbReference type="Pfam" id="PF00126">
    <property type="entry name" value="HTH_1"/>
    <property type="match status" value="1"/>
</dbReference>